<reference evidence="7 8" key="1">
    <citation type="submission" date="2020-09" db="EMBL/GenBank/DDBJ databases">
        <title>Methylomonas albis sp. nov. and Methylomonas fluvii sp. nov.: Two cold-adapted methanotrophs from the River Elbe and an amended description of Methylovulum psychrotolerans strain Eb1.</title>
        <authorList>
            <person name="Bussmann I.K."/>
            <person name="Klings K.-W."/>
            <person name="Warnstedt J."/>
            <person name="Hoppert M."/>
            <person name="Saborowski A."/>
            <person name="Horn F."/>
            <person name="Liebner S."/>
        </authorList>
    </citation>
    <scope>NUCLEOTIDE SEQUENCE [LARGE SCALE GENOMIC DNA]</scope>
    <source>
        <strain evidence="7 8">EbA</strain>
    </source>
</reference>
<protein>
    <submittedName>
        <fullName evidence="7">Sugar transporter</fullName>
    </submittedName>
</protein>
<feature type="transmembrane region" description="Helical" evidence="6">
    <location>
        <begin position="435"/>
        <end position="455"/>
    </location>
</feature>
<gene>
    <name evidence="7" type="ORF">IE877_21485</name>
</gene>
<evidence type="ECO:0000256" key="5">
    <source>
        <dbReference type="ARBA" id="ARBA00023136"/>
    </source>
</evidence>
<feature type="transmembrane region" description="Helical" evidence="6">
    <location>
        <begin position="317"/>
        <end position="338"/>
    </location>
</feature>
<name>A0ABR9D6I5_9GAMM</name>
<keyword evidence="2" id="KW-1003">Cell membrane</keyword>
<dbReference type="EMBL" id="JACXSS010000001">
    <property type="protein sequence ID" value="MBD9358416.1"/>
    <property type="molecule type" value="Genomic_DNA"/>
</dbReference>
<dbReference type="InterPro" id="IPR050833">
    <property type="entry name" value="Poly_Biosynth_Transport"/>
</dbReference>
<dbReference type="RefSeq" id="WP_192376634.1">
    <property type="nucleotide sequence ID" value="NZ_CAJHIV010000001.1"/>
</dbReference>
<evidence type="ECO:0000256" key="6">
    <source>
        <dbReference type="SAM" id="Phobius"/>
    </source>
</evidence>
<evidence type="ECO:0000313" key="7">
    <source>
        <dbReference type="EMBL" id="MBD9358416.1"/>
    </source>
</evidence>
<dbReference type="Proteomes" id="UP000652176">
    <property type="component" value="Unassembled WGS sequence"/>
</dbReference>
<keyword evidence="3 6" id="KW-0812">Transmembrane</keyword>
<sequence>MGKSRLEKAIKNAKISLLFYFLLLASTFVARSIFIKHLGADFVGLTSAMMNIMGFLNLAEMGFSSVIAFSLYKPIYEKNREGINEVLSVLAFIYNRIGWFVLICGAALAVSMPYFFKGSGFSNEIIWATFFTYLLTTLLGFFVNYKEALLAADQKNYVKVKFFNIVKITKIISQILCLTYVDYGVYGWLLLEFVFLCLYSLFINRQIKKIYPYLASSTKAGKALTKKYEFIYQKAKQAFFHKFSAVVLQQVSGILVYVFSNLTMVTKYTNYTLITSSIYTLLSSIFDSTNAAVGSLVAEKNNSKILKVYWELQVSRYWIATCMVYATYTTIDLFIAVWLNDSFILSYDIKAILMLNLFIMLTRKTNDEFISACGLFKDVWAPITEAVLNIAVATVAGQRYGIVGIPLGGFVSTLLIIGVWKPIFLFKEFMPEEIIYYFFRVFKYMAISLASIYLVEQIPLVFPECGNKYYDFLSLATQKTLTIFMVAGFCYFIFTVEMRRFMRRFLRIF</sequence>
<keyword evidence="5 6" id="KW-0472">Membrane</keyword>
<keyword evidence="8" id="KW-1185">Reference proteome</keyword>
<organism evidence="7 8">
    <name type="scientific">Methylomonas albis</name>
    <dbReference type="NCBI Taxonomy" id="1854563"/>
    <lineage>
        <taxon>Bacteria</taxon>
        <taxon>Pseudomonadati</taxon>
        <taxon>Pseudomonadota</taxon>
        <taxon>Gammaproteobacteria</taxon>
        <taxon>Methylococcales</taxon>
        <taxon>Methylococcaceae</taxon>
        <taxon>Methylomonas</taxon>
    </lineage>
</organism>
<comment type="subcellular location">
    <subcellularLocation>
        <location evidence="1">Cell membrane</location>
        <topology evidence="1">Multi-pass membrane protein</topology>
    </subcellularLocation>
</comment>
<keyword evidence="7" id="KW-0813">Transport</keyword>
<feature type="transmembrane region" description="Helical" evidence="6">
    <location>
        <begin position="402"/>
        <end position="423"/>
    </location>
</feature>
<feature type="transmembrane region" description="Helical" evidence="6">
    <location>
        <begin position="475"/>
        <end position="494"/>
    </location>
</feature>
<evidence type="ECO:0000256" key="2">
    <source>
        <dbReference type="ARBA" id="ARBA00022475"/>
    </source>
</evidence>
<evidence type="ECO:0000256" key="4">
    <source>
        <dbReference type="ARBA" id="ARBA00022989"/>
    </source>
</evidence>
<evidence type="ECO:0000313" key="8">
    <source>
        <dbReference type="Proteomes" id="UP000652176"/>
    </source>
</evidence>
<dbReference type="PANTHER" id="PTHR30250">
    <property type="entry name" value="PST FAMILY PREDICTED COLANIC ACID TRANSPORTER"/>
    <property type="match status" value="1"/>
</dbReference>
<feature type="transmembrane region" description="Helical" evidence="6">
    <location>
        <begin position="93"/>
        <end position="113"/>
    </location>
</feature>
<keyword evidence="7" id="KW-0762">Sugar transport</keyword>
<feature type="transmembrane region" description="Helical" evidence="6">
    <location>
        <begin position="48"/>
        <end position="72"/>
    </location>
</feature>
<feature type="transmembrane region" description="Helical" evidence="6">
    <location>
        <begin position="239"/>
        <end position="259"/>
    </location>
</feature>
<accession>A0ABR9D6I5</accession>
<dbReference type="PANTHER" id="PTHR30250:SF26">
    <property type="entry name" value="PSMA PROTEIN"/>
    <property type="match status" value="1"/>
</dbReference>
<feature type="transmembrane region" description="Helical" evidence="6">
    <location>
        <begin position="187"/>
        <end position="204"/>
    </location>
</feature>
<evidence type="ECO:0000256" key="3">
    <source>
        <dbReference type="ARBA" id="ARBA00022692"/>
    </source>
</evidence>
<feature type="transmembrane region" description="Helical" evidence="6">
    <location>
        <begin position="271"/>
        <end position="297"/>
    </location>
</feature>
<keyword evidence="4 6" id="KW-1133">Transmembrane helix</keyword>
<comment type="caution">
    <text evidence="7">The sequence shown here is derived from an EMBL/GenBank/DDBJ whole genome shotgun (WGS) entry which is preliminary data.</text>
</comment>
<evidence type="ECO:0000256" key="1">
    <source>
        <dbReference type="ARBA" id="ARBA00004651"/>
    </source>
</evidence>
<proteinExistence type="predicted"/>
<feature type="transmembrane region" description="Helical" evidence="6">
    <location>
        <begin position="162"/>
        <end position="181"/>
    </location>
</feature>
<feature type="transmembrane region" description="Helical" evidence="6">
    <location>
        <begin position="125"/>
        <end position="142"/>
    </location>
</feature>